<gene>
    <name evidence="2" type="ORF">RMCC_5295</name>
</gene>
<reference evidence="3" key="2">
    <citation type="submission" date="2016-02" db="EMBL/GenBank/DDBJ databases">
        <title>Draft genome sequence of five rapidly growing Mycobacterium species.</title>
        <authorList>
            <person name="Katahira K."/>
            <person name="Gotou Y."/>
            <person name="Iida K."/>
            <person name="Ogura Y."/>
            <person name="Hayashi T."/>
        </authorList>
    </citation>
    <scope>NUCLEOTIDE SEQUENCE [LARGE SCALE GENOMIC DNA]</scope>
    <source>
        <strain evidence="3">JCM15298</strain>
    </source>
</reference>
<dbReference type="AlphaFoldDB" id="A0A117IBS4"/>
<dbReference type="GO" id="GO:0005829">
    <property type="term" value="C:cytosol"/>
    <property type="evidence" value="ECO:0007669"/>
    <property type="project" value="TreeGrafter"/>
</dbReference>
<dbReference type="GO" id="GO:0010181">
    <property type="term" value="F:FMN binding"/>
    <property type="evidence" value="ECO:0007669"/>
    <property type="project" value="TreeGrafter"/>
</dbReference>
<dbReference type="Gene3D" id="3.40.50.360">
    <property type="match status" value="1"/>
</dbReference>
<dbReference type="Proteomes" id="UP000069443">
    <property type="component" value="Unassembled WGS sequence"/>
</dbReference>
<organism evidence="2 3">
    <name type="scientific">Mycolicibacterium canariasense</name>
    <name type="common">Mycobacterium canariasense</name>
    <dbReference type="NCBI Taxonomy" id="228230"/>
    <lineage>
        <taxon>Bacteria</taxon>
        <taxon>Bacillati</taxon>
        <taxon>Actinomycetota</taxon>
        <taxon>Actinomycetes</taxon>
        <taxon>Mycobacteriales</taxon>
        <taxon>Mycobacteriaceae</taxon>
        <taxon>Mycolicibacterium</taxon>
    </lineage>
</organism>
<evidence type="ECO:0000259" key="1">
    <source>
        <dbReference type="Pfam" id="PF03358"/>
    </source>
</evidence>
<dbReference type="InterPro" id="IPR005025">
    <property type="entry name" value="FMN_Rdtase-like_dom"/>
</dbReference>
<dbReference type="PANTHER" id="PTHR30543:SF21">
    <property type="entry name" value="NAD(P)H-DEPENDENT FMN REDUCTASE LOT6"/>
    <property type="match status" value="1"/>
</dbReference>
<dbReference type="RefSeq" id="WP_201029610.1">
    <property type="nucleotide sequence ID" value="NZ_BCSY01000081.1"/>
</dbReference>
<feature type="domain" description="NADPH-dependent FMN reductase-like" evidence="1">
    <location>
        <begin position="5"/>
        <end position="147"/>
    </location>
</feature>
<protein>
    <submittedName>
        <fullName evidence="2">Flavin reductase</fullName>
    </submittedName>
</protein>
<name>A0A117IBS4_MYCCR</name>
<dbReference type="STRING" id="228230.RMCC_5295"/>
<dbReference type="GO" id="GO:0016491">
    <property type="term" value="F:oxidoreductase activity"/>
    <property type="evidence" value="ECO:0007669"/>
    <property type="project" value="InterPro"/>
</dbReference>
<dbReference type="EMBL" id="BCSY01000081">
    <property type="protein sequence ID" value="GAS98330.1"/>
    <property type="molecule type" value="Genomic_DNA"/>
</dbReference>
<dbReference type="SUPFAM" id="SSF52218">
    <property type="entry name" value="Flavoproteins"/>
    <property type="match status" value="1"/>
</dbReference>
<evidence type="ECO:0000313" key="3">
    <source>
        <dbReference type="Proteomes" id="UP000069443"/>
    </source>
</evidence>
<comment type="caution">
    <text evidence="2">The sequence shown here is derived from an EMBL/GenBank/DDBJ whole genome shotgun (WGS) entry which is preliminary data.</text>
</comment>
<dbReference type="InterPro" id="IPR050712">
    <property type="entry name" value="NAD(P)H-dep_reductase"/>
</dbReference>
<keyword evidence="3" id="KW-1185">Reference proteome</keyword>
<dbReference type="Pfam" id="PF03358">
    <property type="entry name" value="FMN_red"/>
    <property type="match status" value="1"/>
</dbReference>
<sequence length="190" mass="20719">MSAIRLHIIVGSTRPGRAGAPVAAWFSDIATAHGAFDVTMVDLLEWDLPMLSEPHHPRLGQYTRELTRRFSATINTADAFVIVTPEYNYGYTAPVKNALDHLYREWNDKAVGFVGYGGAAGAARAVQMLKQVVTTLKMTPVFEGVYIPFVQTLIDNAQFQATEGMATAAGQMLDELARVSQALSSLRVST</sequence>
<reference evidence="3" key="1">
    <citation type="journal article" date="2016" name="Genome Announc.">
        <title>Draft Genome Sequences of Five Rapidly Growing Mycobacterium Species, M. thermoresistibile, M. fortuitum subsp. acetamidolyticum, M. canariasense, M. brisbanense, and M. novocastrense.</title>
        <authorList>
            <person name="Katahira K."/>
            <person name="Ogura Y."/>
            <person name="Gotoh Y."/>
            <person name="Hayashi T."/>
        </authorList>
    </citation>
    <scope>NUCLEOTIDE SEQUENCE [LARGE SCALE GENOMIC DNA]</scope>
    <source>
        <strain evidence="3">JCM15298</strain>
    </source>
</reference>
<accession>A0A117IBS4</accession>
<dbReference type="PANTHER" id="PTHR30543">
    <property type="entry name" value="CHROMATE REDUCTASE"/>
    <property type="match status" value="1"/>
</dbReference>
<evidence type="ECO:0000313" key="2">
    <source>
        <dbReference type="EMBL" id="GAS98330.1"/>
    </source>
</evidence>
<dbReference type="InterPro" id="IPR029039">
    <property type="entry name" value="Flavoprotein-like_sf"/>
</dbReference>
<proteinExistence type="predicted"/>